<evidence type="ECO:0008006" key="3">
    <source>
        <dbReference type="Google" id="ProtNLM"/>
    </source>
</evidence>
<dbReference type="AlphaFoldDB" id="A0A7X6L527"/>
<sequence>MDIHAYPTEATTPVDLTEAHRIADHHLANGDYADRGISYHLSEFDTCFVAVATFPRPPQADPASPPVIVGGSVCVIDKPTGAVSYWPTYPADLVADQYATALRDGRLVIEDGWPADDESPSA</sequence>
<organism evidence="1 2">
    <name type="scientific">Nocardia gamkensis</name>
    <dbReference type="NCBI Taxonomy" id="352869"/>
    <lineage>
        <taxon>Bacteria</taxon>
        <taxon>Bacillati</taxon>
        <taxon>Actinomycetota</taxon>
        <taxon>Actinomycetes</taxon>
        <taxon>Mycobacteriales</taxon>
        <taxon>Nocardiaceae</taxon>
        <taxon>Nocardia</taxon>
    </lineage>
</organism>
<evidence type="ECO:0000313" key="2">
    <source>
        <dbReference type="Proteomes" id="UP000540698"/>
    </source>
</evidence>
<dbReference type="RefSeq" id="WP_062969516.1">
    <property type="nucleotide sequence ID" value="NZ_JAAXOS010000007.1"/>
</dbReference>
<accession>A0A7X6L527</accession>
<protein>
    <recommendedName>
        <fullName evidence="3">Immunity protein 35 domain-containing protein</fullName>
    </recommendedName>
</protein>
<dbReference type="EMBL" id="JAAXOS010000007">
    <property type="protein sequence ID" value="NKY27857.1"/>
    <property type="molecule type" value="Genomic_DNA"/>
</dbReference>
<dbReference type="Proteomes" id="UP000540698">
    <property type="component" value="Unassembled WGS sequence"/>
</dbReference>
<keyword evidence="2" id="KW-1185">Reference proteome</keyword>
<name>A0A7X6L527_9NOCA</name>
<evidence type="ECO:0000313" key="1">
    <source>
        <dbReference type="EMBL" id="NKY27857.1"/>
    </source>
</evidence>
<proteinExistence type="predicted"/>
<gene>
    <name evidence="1" type="ORF">HGB38_16730</name>
</gene>
<reference evidence="1 2" key="1">
    <citation type="submission" date="2020-04" db="EMBL/GenBank/DDBJ databases">
        <title>MicrobeNet Type strains.</title>
        <authorList>
            <person name="Nicholson A.C."/>
        </authorList>
    </citation>
    <scope>NUCLEOTIDE SEQUENCE [LARGE SCALE GENOMIC DNA]</scope>
    <source>
        <strain evidence="1 2">DSM 44956</strain>
    </source>
</reference>
<comment type="caution">
    <text evidence="1">The sequence shown here is derived from an EMBL/GenBank/DDBJ whole genome shotgun (WGS) entry which is preliminary data.</text>
</comment>